<proteinExistence type="predicted"/>
<keyword evidence="3" id="KW-1185">Reference proteome</keyword>
<gene>
    <name evidence="2" type="ORF">BXY45_11693</name>
</gene>
<sequence>MVVLGAVGLGVFVATGALLLVVMALSVTSARAGRQTAMPLVGARNAQFGDAIAASRSAQAAQPVDVQVPLRLVRPSAAPADEAPADEAVRPQPGRAA</sequence>
<feature type="region of interest" description="Disordered" evidence="1">
    <location>
        <begin position="77"/>
        <end position="97"/>
    </location>
</feature>
<organism evidence="2 3">
    <name type="scientific">Quadrisphaera granulorum</name>
    <dbReference type="NCBI Taxonomy" id="317664"/>
    <lineage>
        <taxon>Bacteria</taxon>
        <taxon>Bacillati</taxon>
        <taxon>Actinomycetota</taxon>
        <taxon>Actinomycetes</taxon>
        <taxon>Kineosporiales</taxon>
        <taxon>Kineosporiaceae</taxon>
        <taxon>Quadrisphaera</taxon>
    </lineage>
</organism>
<accession>A0A316AS73</accession>
<name>A0A316AS73_9ACTN</name>
<dbReference type="EMBL" id="QGDQ01000016">
    <property type="protein sequence ID" value="PWJ52957.1"/>
    <property type="molecule type" value="Genomic_DNA"/>
</dbReference>
<evidence type="ECO:0000313" key="3">
    <source>
        <dbReference type="Proteomes" id="UP000245469"/>
    </source>
</evidence>
<comment type="caution">
    <text evidence="2">The sequence shown here is derived from an EMBL/GenBank/DDBJ whole genome shotgun (WGS) entry which is preliminary data.</text>
</comment>
<protein>
    <submittedName>
        <fullName evidence="2">Uncharacterized protein</fullName>
    </submittedName>
</protein>
<evidence type="ECO:0000256" key="1">
    <source>
        <dbReference type="SAM" id="MobiDB-lite"/>
    </source>
</evidence>
<reference evidence="2 3" key="1">
    <citation type="submission" date="2018-03" db="EMBL/GenBank/DDBJ databases">
        <title>Genomic Encyclopedia of Archaeal and Bacterial Type Strains, Phase II (KMG-II): from individual species to whole genera.</title>
        <authorList>
            <person name="Goeker M."/>
        </authorList>
    </citation>
    <scope>NUCLEOTIDE SEQUENCE [LARGE SCALE GENOMIC DNA]</scope>
    <source>
        <strain evidence="2 3">DSM 44889</strain>
    </source>
</reference>
<dbReference type="AlphaFoldDB" id="A0A316AS73"/>
<evidence type="ECO:0000313" key="2">
    <source>
        <dbReference type="EMBL" id="PWJ52957.1"/>
    </source>
</evidence>
<dbReference type="Proteomes" id="UP000245469">
    <property type="component" value="Unassembled WGS sequence"/>
</dbReference>